<evidence type="ECO:0000256" key="9">
    <source>
        <dbReference type="ARBA" id="ARBA00022692"/>
    </source>
</evidence>
<dbReference type="GO" id="GO:0048471">
    <property type="term" value="C:perinuclear region of cytoplasm"/>
    <property type="evidence" value="ECO:0007669"/>
    <property type="project" value="UniProtKB-ARBA"/>
</dbReference>
<dbReference type="EC" id="1.6.3.1" evidence="6"/>
<dbReference type="RefSeq" id="XP_018105849.2">
    <property type="nucleotide sequence ID" value="XM_018250360.2"/>
</dbReference>
<evidence type="ECO:0000256" key="10">
    <source>
        <dbReference type="ARBA" id="ARBA00022824"/>
    </source>
</evidence>
<evidence type="ECO:0000256" key="21">
    <source>
        <dbReference type="ARBA" id="ARBA00067129"/>
    </source>
</evidence>
<keyword evidence="15" id="KW-0472">Membrane</keyword>
<dbReference type="AlphaFoldDB" id="A0A1L8HAZ8"/>
<dbReference type="GO" id="GO:0042554">
    <property type="term" value="P:superoxide anion generation"/>
    <property type="evidence" value="ECO:0000318"/>
    <property type="project" value="GO_Central"/>
</dbReference>
<evidence type="ECO:0000256" key="16">
    <source>
        <dbReference type="ARBA" id="ARBA00023157"/>
    </source>
</evidence>
<dbReference type="KEGG" id="xla:108710019"/>
<dbReference type="GO" id="GO:0005789">
    <property type="term" value="C:endoplasmic reticulum membrane"/>
    <property type="evidence" value="ECO:0007669"/>
    <property type="project" value="UniProtKB-SubCell"/>
</dbReference>
<dbReference type="PANTHER" id="PTHR11972:SF206">
    <property type="entry name" value="NADPH OXIDASE 4"/>
    <property type="match status" value="1"/>
</dbReference>
<comment type="function">
    <text evidence="22">NADPH oxidase that catalyzes predominantly the reduction of oxygen to H2O2. Can also catalyze to a smaller extent, the reduction of oxygen to superoxide. May function as an oxygen sensor regulating the KCNK3/TASK-1 potassium channel and HIF1A activity. May regulate insulin signaling cascade. May play a role in apoptosis, bone resorption and lipolysaccharide-mediated activation of NFKB. May produce superoxide in the nucleus and play a role in regulating gene expression upon cell stimulation. Promotes ferroptosis, reactive oxygen species production and reduced glutathione (GSH) levels by activating NLRP3 inflammasome activation and cytokine release.</text>
</comment>
<keyword evidence="24" id="KW-1185">Reference proteome</keyword>
<dbReference type="PaxDb" id="8355-A0A1L8HAZ8"/>
<dbReference type="Gene3D" id="3.40.50.80">
    <property type="entry name" value="Nucleotide-binding domain of ferredoxin-NADP reductase (FNR) module"/>
    <property type="match status" value="1"/>
</dbReference>
<keyword evidence="13" id="KW-1133">Transmembrane helix</keyword>
<dbReference type="SUPFAM" id="SSF63380">
    <property type="entry name" value="Riboflavin synthase domain-like"/>
    <property type="match status" value="1"/>
</dbReference>
<dbReference type="InterPro" id="IPR039261">
    <property type="entry name" value="FNR_nucleotide-bd"/>
</dbReference>
<dbReference type="PRINTS" id="PR00466">
    <property type="entry name" value="GP91PHOX"/>
</dbReference>
<evidence type="ECO:0000256" key="18">
    <source>
        <dbReference type="ARBA" id="ARBA00023242"/>
    </source>
</evidence>
<dbReference type="FunFam" id="3.40.50.80:FF:000015">
    <property type="entry name" value="NADPH oxidase 4"/>
    <property type="match status" value="1"/>
</dbReference>
<evidence type="ECO:0000256" key="3">
    <source>
        <dbReference type="ARBA" id="ARBA00004477"/>
    </source>
</evidence>
<evidence type="ECO:0000256" key="20">
    <source>
        <dbReference type="ARBA" id="ARBA00049908"/>
    </source>
</evidence>
<dbReference type="InterPro" id="IPR017927">
    <property type="entry name" value="FAD-bd_FR_type"/>
</dbReference>
<keyword evidence="10" id="KW-0256">Endoplasmic reticulum</keyword>
<dbReference type="InterPro" id="IPR050369">
    <property type="entry name" value="RBOH/FRE"/>
</dbReference>
<keyword evidence="7" id="KW-1003">Cell membrane</keyword>
<accession>A0A1L8HAZ8</accession>
<comment type="catalytic activity">
    <reaction evidence="19">
        <text>NADPH + O2 + H(+) = H2O2 + NADP(+)</text>
        <dbReference type="Rhea" id="RHEA:11260"/>
        <dbReference type="ChEBI" id="CHEBI:15378"/>
        <dbReference type="ChEBI" id="CHEBI:15379"/>
        <dbReference type="ChEBI" id="CHEBI:16240"/>
        <dbReference type="ChEBI" id="CHEBI:57783"/>
        <dbReference type="ChEBI" id="CHEBI:58349"/>
        <dbReference type="EC" id="1.6.3.1"/>
    </reaction>
</comment>
<dbReference type="FunFam" id="2.40.30.10:FF:000183">
    <property type="entry name" value="NADPH oxidase 4"/>
    <property type="match status" value="1"/>
</dbReference>
<dbReference type="InterPro" id="IPR013121">
    <property type="entry name" value="Fe_red_NAD-bd_6"/>
</dbReference>
<dbReference type="InterPro" id="IPR000778">
    <property type="entry name" value="Cyt_b245_heavy_chain"/>
</dbReference>
<dbReference type="InterPro" id="IPR017938">
    <property type="entry name" value="Riboflavin_synthase-like_b-brl"/>
</dbReference>
<dbReference type="GO" id="GO:0016175">
    <property type="term" value="F:superoxide-generating NAD(P)H oxidase activity"/>
    <property type="evidence" value="ECO:0000318"/>
    <property type="project" value="GO_Central"/>
</dbReference>
<keyword evidence="12" id="KW-0965">Cell junction</keyword>
<dbReference type="CTD" id="108710019"/>
<dbReference type="PROSITE" id="PS51384">
    <property type="entry name" value="FAD_FR"/>
    <property type="match status" value="1"/>
</dbReference>
<dbReference type="GO" id="GO:0005925">
    <property type="term" value="C:focal adhesion"/>
    <property type="evidence" value="ECO:0007669"/>
    <property type="project" value="UniProtKB-SubCell"/>
</dbReference>
<evidence type="ECO:0000256" key="4">
    <source>
        <dbReference type="ARBA" id="ARBA00004496"/>
    </source>
</evidence>
<evidence type="ECO:0000256" key="1">
    <source>
        <dbReference type="ARBA" id="ARBA00004123"/>
    </source>
</evidence>
<dbReference type="PANTHER" id="PTHR11972">
    <property type="entry name" value="NADPH OXIDASE"/>
    <property type="match status" value="1"/>
</dbReference>
<keyword evidence="8" id="KW-0963">Cytoplasm</keyword>
<keyword evidence="11" id="KW-0521">NADP</keyword>
<feature type="domain" description="FAD-binding FR-type" evidence="23">
    <location>
        <begin position="306"/>
        <end position="424"/>
    </location>
</feature>
<sequence>MALPCAGWLSNEALKHLFLLSWLALNIWLLCKTFTVYYSGPQYFYLHQMLGLGLCVSRASASVLNLNCSLVLLPMCRTVIGLLRRPKMVWSRKTRRMLDKHKTFHAACGCAICLFSAVHVGAHVLNAVNFSVNYNHEFPALNVARYKNEDPRKIIFTSVAGVTGVLMVLILFLMCTASTSSIRTSNYGIFLHTHNLFFIFYLLLLVHACAGVLKYQSNLEEHPPGCLYLNRSAQDSVPLPAADGEVFPGRSSRTETGGFFAHSDMFIRNNSEKICTKGPTFWPHFPETWLWISGPLCLYCAERLYRYFRSSKPVAIAAVITHPCDVIEIHMVKEKFSARPGQYITLLCPSVSTLEAHPFTLTMCPTESRATFAVHIKVVGDWTERFYELLEPRHTADTEILPKCKQRKDPKIYVDGPFGSPSEEAFNYEISLCIAGGIGVTPFASILNQLLDSWERYKLQRLHFVWVCRDINSFLWFADLLCLLHRKLWQENQPDYLNIQLYLSQTDGIQKIIGEKYQALNSRLSIGRPQWKLLFEEVAKSSRRKKVGVFCCGPKGISKELHKLCNSPNHYGTTFEYNKESFT</sequence>
<evidence type="ECO:0000256" key="22">
    <source>
        <dbReference type="ARBA" id="ARBA00093404"/>
    </source>
</evidence>
<dbReference type="SUPFAM" id="SSF52343">
    <property type="entry name" value="Ferredoxin reductase-like, C-terminal NADP-linked domain"/>
    <property type="match status" value="1"/>
</dbReference>
<dbReference type="GO" id="GO:0005634">
    <property type="term" value="C:nucleus"/>
    <property type="evidence" value="ECO:0007669"/>
    <property type="project" value="UniProtKB-SubCell"/>
</dbReference>
<dbReference type="OrthoDB" id="167398at2759"/>
<reference evidence="24" key="1">
    <citation type="submission" date="2024-06" db="UniProtKB">
        <authorList>
            <consortium name="RefSeq"/>
        </authorList>
    </citation>
    <scope>NUCLEOTIDE SEQUENCE [LARGE SCALE GENOMIC DNA]</scope>
    <source>
        <strain evidence="24">J_2021</strain>
    </source>
</reference>
<keyword evidence="14" id="KW-0560">Oxidoreductase</keyword>
<dbReference type="GO" id="GO:0006952">
    <property type="term" value="P:defense response"/>
    <property type="evidence" value="ECO:0000318"/>
    <property type="project" value="GO_Central"/>
</dbReference>
<evidence type="ECO:0000256" key="14">
    <source>
        <dbReference type="ARBA" id="ARBA00023002"/>
    </source>
</evidence>
<evidence type="ECO:0000256" key="8">
    <source>
        <dbReference type="ARBA" id="ARBA00022490"/>
    </source>
</evidence>
<evidence type="ECO:0000256" key="11">
    <source>
        <dbReference type="ARBA" id="ARBA00022857"/>
    </source>
</evidence>
<dbReference type="Proteomes" id="UP000186698">
    <property type="component" value="Chromosome 2S"/>
</dbReference>
<keyword evidence="16" id="KW-1015">Disulfide bond</keyword>
<dbReference type="InterPro" id="IPR013112">
    <property type="entry name" value="FAD-bd_8"/>
</dbReference>
<reference evidence="25" key="2">
    <citation type="submission" date="2025-08" db="UniProtKB">
        <authorList>
            <consortium name="RefSeq"/>
        </authorList>
    </citation>
    <scope>IDENTIFICATION</scope>
    <source>
        <strain evidence="25">J_2021</strain>
        <tissue evidence="25">Erythrocytes</tissue>
    </source>
</reference>
<dbReference type="Pfam" id="PF08030">
    <property type="entry name" value="NAD_binding_6"/>
    <property type="match status" value="1"/>
</dbReference>
<evidence type="ECO:0000256" key="17">
    <source>
        <dbReference type="ARBA" id="ARBA00023180"/>
    </source>
</evidence>
<evidence type="ECO:0000256" key="5">
    <source>
        <dbReference type="ARBA" id="ARBA00004651"/>
    </source>
</evidence>
<evidence type="ECO:0000256" key="7">
    <source>
        <dbReference type="ARBA" id="ARBA00022475"/>
    </source>
</evidence>
<dbReference type="STRING" id="8355.A0A1L8HAZ8"/>
<dbReference type="GeneID" id="108710019"/>
<comment type="catalytic activity">
    <reaction evidence="20">
        <text>NADPH + 2 O2 = 2 superoxide + NADP(+) + H(+)</text>
        <dbReference type="Rhea" id="RHEA:63180"/>
        <dbReference type="ChEBI" id="CHEBI:15378"/>
        <dbReference type="ChEBI" id="CHEBI:15379"/>
        <dbReference type="ChEBI" id="CHEBI:18421"/>
        <dbReference type="ChEBI" id="CHEBI:57783"/>
        <dbReference type="ChEBI" id="CHEBI:58349"/>
    </reaction>
</comment>
<gene>
    <name evidence="25" type="primary">LOC108710019</name>
</gene>
<keyword evidence="9" id="KW-0812">Transmembrane</keyword>
<evidence type="ECO:0000256" key="6">
    <source>
        <dbReference type="ARBA" id="ARBA00012698"/>
    </source>
</evidence>
<comment type="subcellular location">
    <subcellularLocation>
        <location evidence="2">Cell junction</location>
        <location evidence="2">Focal adhesion</location>
    </subcellularLocation>
    <subcellularLocation>
        <location evidence="5">Cell membrane</location>
        <topology evidence="5">Multi-pass membrane protein</topology>
    </subcellularLocation>
    <subcellularLocation>
        <location evidence="4">Cytoplasm</location>
    </subcellularLocation>
    <subcellularLocation>
        <location evidence="3">Endoplasmic reticulum membrane</location>
        <topology evidence="3">Multi-pass membrane protein</topology>
    </subcellularLocation>
    <subcellularLocation>
        <location evidence="1">Nucleus</location>
    </subcellularLocation>
</comment>
<keyword evidence="17" id="KW-0325">Glycoprotein</keyword>
<dbReference type="InterPro" id="IPR013130">
    <property type="entry name" value="Fe3_Rdtase_TM_dom"/>
</dbReference>
<evidence type="ECO:0000313" key="25">
    <source>
        <dbReference type="RefSeq" id="XP_018105849.2"/>
    </source>
</evidence>
<dbReference type="GO" id="GO:0043020">
    <property type="term" value="C:NADPH oxidase complex"/>
    <property type="evidence" value="ECO:0000318"/>
    <property type="project" value="GO_Central"/>
</dbReference>
<evidence type="ECO:0000256" key="19">
    <source>
        <dbReference type="ARBA" id="ARBA00048762"/>
    </source>
</evidence>
<evidence type="ECO:0000259" key="23">
    <source>
        <dbReference type="PROSITE" id="PS51384"/>
    </source>
</evidence>
<dbReference type="Pfam" id="PF08022">
    <property type="entry name" value="FAD_binding_8"/>
    <property type="match status" value="1"/>
</dbReference>
<keyword evidence="18" id="KW-0539">Nucleus</keyword>
<dbReference type="Pfam" id="PF01794">
    <property type="entry name" value="Ferric_reduct"/>
    <property type="match status" value="1"/>
</dbReference>
<dbReference type="CDD" id="cd06186">
    <property type="entry name" value="NOX_Duox_like_FAD_NADP"/>
    <property type="match status" value="1"/>
</dbReference>
<dbReference type="GO" id="GO:0005886">
    <property type="term" value="C:plasma membrane"/>
    <property type="evidence" value="ECO:0000318"/>
    <property type="project" value="GO_Central"/>
</dbReference>
<evidence type="ECO:0000256" key="15">
    <source>
        <dbReference type="ARBA" id="ARBA00023136"/>
    </source>
</evidence>
<proteinExistence type="predicted"/>
<evidence type="ECO:0000256" key="13">
    <source>
        <dbReference type="ARBA" id="ARBA00022989"/>
    </source>
</evidence>
<dbReference type="GO" id="GO:0016174">
    <property type="term" value="F:NAD(P)H oxidase H2O2-forming activity"/>
    <property type="evidence" value="ECO:0000318"/>
    <property type="project" value="GO_Central"/>
</dbReference>
<protein>
    <recommendedName>
        <fullName evidence="21">NADPH oxidase 4</fullName>
        <ecNumber evidence="6">1.6.3.1</ecNumber>
    </recommendedName>
</protein>
<evidence type="ECO:0000313" key="24">
    <source>
        <dbReference type="Proteomes" id="UP000186698"/>
    </source>
</evidence>
<evidence type="ECO:0000256" key="2">
    <source>
        <dbReference type="ARBA" id="ARBA00004246"/>
    </source>
</evidence>
<evidence type="ECO:0000256" key="12">
    <source>
        <dbReference type="ARBA" id="ARBA00022949"/>
    </source>
</evidence>
<organism evidence="24 25">
    <name type="scientific">Xenopus laevis</name>
    <name type="common">African clawed frog</name>
    <dbReference type="NCBI Taxonomy" id="8355"/>
    <lineage>
        <taxon>Eukaryota</taxon>
        <taxon>Metazoa</taxon>
        <taxon>Chordata</taxon>
        <taxon>Craniata</taxon>
        <taxon>Vertebrata</taxon>
        <taxon>Euteleostomi</taxon>
        <taxon>Amphibia</taxon>
        <taxon>Batrachia</taxon>
        <taxon>Anura</taxon>
        <taxon>Pipoidea</taxon>
        <taxon>Pipidae</taxon>
        <taxon>Xenopodinae</taxon>
        <taxon>Xenopus</taxon>
        <taxon>Xenopus</taxon>
    </lineage>
</organism>
<name>A0A1L8HAZ8_XENLA</name>
<dbReference type="OMA" id="AFWYTHQ"/>